<dbReference type="Proteomes" id="UP000593564">
    <property type="component" value="Unassembled WGS sequence"/>
</dbReference>
<comment type="caution">
    <text evidence="1">The sequence shown here is derived from an EMBL/GenBank/DDBJ whole genome shotgun (WGS) entry which is preliminary data.</text>
</comment>
<protein>
    <submittedName>
        <fullName evidence="1">Uncharacterized protein</fullName>
    </submittedName>
</protein>
<reference evidence="1 2" key="2">
    <citation type="submission" date="2020-07" db="EMBL/GenBank/DDBJ databases">
        <title>Genome assembly of wild tea tree DASZ reveals pedigree and selection history of tea varieties.</title>
        <authorList>
            <person name="Zhang W."/>
        </authorList>
    </citation>
    <scope>NUCLEOTIDE SEQUENCE [LARGE SCALE GENOMIC DNA]</scope>
    <source>
        <strain evidence="2">cv. G240</strain>
        <tissue evidence="1">Leaf</tissue>
    </source>
</reference>
<proteinExistence type="predicted"/>
<evidence type="ECO:0000313" key="2">
    <source>
        <dbReference type="Proteomes" id="UP000593564"/>
    </source>
</evidence>
<reference evidence="2" key="1">
    <citation type="journal article" date="2020" name="Nat. Commun.">
        <title>Genome assembly of wild tea tree DASZ reveals pedigree and selection history of tea varieties.</title>
        <authorList>
            <person name="Zhang W."/>
            <person name="Zhang Y."/>
            <person name="Qiu H."/>
            <person name="Guo Y."/>
            <person name="Wan H."/>
            <person name="Zhang X."/>
            <person name="Scossa F."/>
            <person name="Alseekh S."/>
            <person name="Zhang Q."/>
            <person name="Wang P."/>
            <person name="Xu L."/>
            <person name="Schmidt M.H."/>
            <person name="Jia X."/>
            <person name="Li D."/>
            <person name="Zhu A."/>
            <person name="Guo F."/>
            <person name="Chen W."/>
            <person name="Ni D."/>
            <person name="Usadel B."/>
            <person name="Fernie A.R."/>
            <person name="Wen W."/>
        </authorList>
    </citation>
    <scope>NUCLEOTIDE SEQUENCE [LARGE SCALE GENOMIC DNA]</scope>
    <source>
        <strain evidence="2">cv. G240</strain>
    </source>
</reference>
<keyword evidence="2" id="KW-1185">Reference proteome</keyword>
<accession>A0A7J7IC51</accession>
<evidence type="ECO:0000313" key="1">
    <source>
        <dbReference type="EMBL" id="KAF5962147.1"/>
    </source>
</evidence>
<gene>
    <name evidence="1" type="ORF">HYC85_003356</name>
</gene>
<dbReference type="AlphaFoldDB" id="A0A7J7IC51"/>
<dbReference type="EMBL" id="JACBKZ010000001">
    <property type="protein sequence ID" value="KAF5962147.1"/>
    <property type="molecule type" value="Genomic_DNA"/>
</dbReference>
<organism evidence="1 2">
    <name type="scientific">Camellia sinensis</name>
    <name type="common">Tea plant</name>
    <name type="synonym">Thea sinensis</name>
    <dbReference type="NCBI Taxonomy" id="4442"/>
    <lineage>
        <taxon>Eukaryota</taxon>
        <taxon>Viridiplantae</taxon>
        <taxon>Streptophyta</taxon>
        <taxon>Embryophyta</taxon>
        <taxon>Tracheophyta</taxon>
        <taxon>Spermatophyta</taxon>
        <taxon>Magnoliopsida</taxon>
        <taxon>eudicotyledons</taxon>
        <taxon>Gunneridae</taxon>
        <taxon>Pentapetalae</taxon>
        <taxon>asterids</taxon>
        <taxon>Ericales</taxon>
        <taxon>Theaceae</taxon>
        <taxon>Camellia</taxon>
    </lineage>
</organism>
<sequence length="110" mass="12790">MCIYEIPLNSCGIRDFRSRRVLDLCWHVECTVSVIQALVSFLHLGYREKEIEISVAKAISFLEQKQWPMVLGEFISLLNEELWQMELMCTMIWAGMAIGEFASSMAHFLR</sequence>
<dbReference type="Gene3D" id="1.50.10.20">
    <property type="match status" value="1"/>
</dbReference>
<name>A0A7J7IC51_CAMSI</name>